<evidence type="ECO:0000256" key="1">
    <source>
        <dbReference type="ARBA" id="ARBA00004651"/>
    </source>
</evidence>
<feature type="transmembrane region" description="Helical" evidence="8">
    <location>
        <begin position="278"/>
        <end position="302"/>
    </location>
</feature>
<evidence type="ECO:0000256" key="2">
    <source>
        <dbReference type="ARBA" id="ARBA00022475"/>
    </source>
</evidence>
<feature type="transmembrane region" description="Helical" evidence="8">
    <location>
        <begin position="198"/>
        <end position="223"/>
    </location>
</feature>
<accession>C7Q1C9</accession>
<dbReference type="HOGENOM" id="CLU_006797_3_0_11"/>
<organism evidence="9 10">
    <name type="scientific">Catenulispora acidiphila (strain DSM 44928 / JCM 14897 / NBRC 102108 / NRRL B-24433 / ID139908)</name>
    <dbReference type="NCBI Taxonomy" id="479433"/>
    <lineage>
        <taxon>Bacteria</taxon>
        <taxon>Bacillati</taxon>
        <taxon>Actinomycetota</taxon>
        <taxon>Actinomycetes</taxon>
        <taxon>Catenulisporales</taxon>
        <taxon>Catenulisporaceae</taxon>
        <taxon>Catenulispora</taxon>
    </lineage>
</organism>
<dbReference type="InterPro" id="IPR051050">
    <property type="entry name" value="Lipid_II_flippase_MurJ/MviN"/>
</dbReference>
<dbReference type="Proteomes" id="UP000000851">
    <property type="component" value="Chromosome"/>
</dbReference>
<feature type="transmembrane region" description="Helical" evidence="8">
    <location>
        <begin position="516"/>
        <end position="539"/>
    </location>
</feature>
<dbReference type="InParanoid" id="C7Q1C9"/>
<evidence type="ECO:0000256" key="4">
    <source>
        <dbReference type="ARBA" id="ARBA00022960"/>
    </source>
</evidence>
<feature type="transmembrane region" description="Helical" evidence="8">
    <location>
        <begin position="404"/>
        <end position="421"/>
    </location>
</feature>
<feature type="transmembrane region" description="Helical" evidence="8">
    <location>
        <begin position="617"/>
        <end position="638"/>
    </location>
</feature>
<dbReference type="InterPro" id="IPR004268">
    <property type="entry name" value="MurJ"/>
</dbReference>
<dbReference type="PANTHER" id="PTHR47019">
    <property type="entry name" value="LIPID II FLIPPASE MURJ"/>
    <property type="match status" value="1"/>
</dbReference>
<dbReference type="GO" id="GO:0005886">
    <property type="term" value="C:plasma membrane"/>
    <property type="evidence" value="ECO:0007669"/>
    <property type="project" value="UniProtKB-SubCell"/>
</dbReference>
<dbReference type="STRING" id="479433.Caci_4797"/>
<reference evidence="9 10" key="1">
    <citation type="journal article" date="2009" name="Stand. Genomic Sci.">
        <title>Complete genome sequence of Catenulispora acidiphila type strain (ID 139908).</title>
        <authorList>
            <person name="Copeland A."/>
            <person name="Lapidus A."/>
            <person name="Glavina Del Rio T."/>
            <person name="Nolan M."/>
            <person name="Lucas S."/>
            <person name="Chen F."/>
            <person name="Tice H."/>
            <person name="Cheng J.F."/>
            <person name="Bruce D."/>
            <person name="Goodwin L."/>
            <person name="Pitluck S."/>
            <person name="Mikhailova N."/>
            <person name="Pati A."/>
            <person name="Ivanova N."/>
            <person name="Mavromatis K."/>
            <person name="Chen A."/>
            <person name="Palaniappan K."/>
            <person name="Chain P."/>
            <person name="Land M."/>
            <person name="Hauser L."/>
            <person name="Chang Y.J."/>
            <person name="Jeffries C.D."/>
            <person name="Chertkov O."/>
            <person name="Brettin T."/>
            <person name="Detter J.C."/>
            <person name="Han C."/>
            <person name="Ali Z."/>
            <person name="Tindall B.J."/>
            <person name="Goker M."/>
            <person name="Bristow J."/>
            <person name="Eisen J.A."/>
            <person name="Markowitz V."/>
            <person name="Hugenholtz P."/>
            <person name="Kyrpides N.C."/>
            <person name="Klenk H.P."/>
        </authorList>
    </citation>
    <scope>NUCLEOTIDE SEQUENCE [LARGE SCALE GENOMIC DNA]</scope>
    <source>
        <strain evidence="10">DSM 44928 / JCM 14897 / NBRC 102108 / NRRL B-24433 / ID139908</strain>
    </source>
</reference>
<dbReference type="EMBL" id="CP001700">
    <property type="protein sequence ID" value="ACU73658.1"/>
    <property type="molecule type" value="Genomic_DNA"/>
</dbReference>
<feature type="transmembrane region" description="Helical" evidence="8">
    <location>
        <begin position="142"/>
        <end position="160"/>
    </location>
</feature>
<feature type="transmembrane region" description="Helical" evidence="8">
    <location>
        <begin position="545"/>
        <end position="565"/>
    </location>
</feature>
<keyword evidence="5" id="KW-0573">Peptidoglycan synthesis</keyword>
<comment type="subcellular location">
    <subcellularLocation>
        <location evidence="1">Cell membrane</location>
        <topology evidence="1">Multi-pass membrane protein</topology>
    </subcellularLocation>
</comment>
<dbReference type="GO" id="GO:0009252">
    <property type="term" value="P:peptidoglycan biosynthetic process"/>
    <property type="evidence" value="ECO:0007669"/>
    <property type="project" value="UniProtKB-KW"/>
</dbReference>
<protein>
    <submittedName>
        <fullName evidence="9">Integral membrane protein MviN</fullName>
    </submittedName>
</protein>
<dbReference type="CDD" id="cd13123">
    <property type="entry name" value="MATE_MurJ_like"/>
    <property type="match status" value="1"/>
</dbReference>
<feature type="transmembrane region" description="Helical" evidence="8">
    <location>
        <begin position="482"/>
        <end position="504"/>
    </location>
</feature>
<keyword evidence="10" id="KW-1185">Reference proteome</keyword>
<dbReference type="PRINTS" id="PR01806">
    <property type="entry name" value="VIRFACTRMVIN"/>
</dbReference>
<keyword evidence="6 8" id="KW-1133">Transmembrane helix</keyword>
<dbReference type="GO" id="GO:0034204">
    <property type="term" value="P:lipid translocation"/>
    <property type="evidence" value="ECO:0007669"/>
    <property type="project" value="TreeGrafter"/>
</dbReference>
<evidence type="ECO:0000256" key="8">
    <source>
        <dbReference type="SAM" id="Phobius"/>
    </source>
</evidence>
<sequence>MGAVSESETDPRRYAHAASVEAGRFEIPAVAGDWDTGMLRAITDPHPDLLAQLMPLRRGPVQGPAVEDLWWPTAATPETSATATATATAAAPAPAPATATAASATAAPAVPPAKKTSAGARSSAGMAAATVVSRLGGMVAQLLQAAALGSSVLATTFTVGNTLPNMIYFLIIGGALNAVFMPQLVAAMRRDADGGAAYVNRFLTLVFCALLAITAVATMAAPWIVAASAGKLDAAHRALAVSFARYCMPQIFFYGVFAVVGQVLGARGRFGPAAWAPVLNNIVVVAVFGGFVAVGGGAAQGADGQAVLSAGQSMFIGMGTTAGVVVQAAVVLWFLAGSGVRYRPRFDWRGAGLGQAAAPAKWTLAYMLVGQAVNLLVMSLATGVDQAHPHQAVGYAAYSKAQQIWILPQSVITVSLLTMLLPRMSRAAADDDPAAVRRDLSLGLRVSGAAIVPCAFAFLALGPQFAAVLFGYGQTSLSQAHGIGFMLAASGLGLIPFSAQYVILRGFYAFGDTRTPFTVGLITGAVNAAIAIAATAFLGGTRWPVVVMAAGSGLSSAIGLAWSVRRLRRRLAGPSAAAPGKGVSRVYRRLLLAATVAGLVGYAAAQDVGALAGSARAASLLAAAAGGTALVVVYVLAAKALRVAEVDRLTRRVRSRIMGLIPKAG</sequence>
<feature type="transmembrane region" description="Helical" evidence="8">
    <location>
        <begin position="314"/>
        <end position="336"/>
    </location>
</feature>
<dbReference type="GO" id="GO:0015648">
    <property type="term" value="F:lipid-linked peptidoglycan transporter activity"/>
    <property type="evidence" value="ECO:0007669"/>
    <property type="project" value="TreeGrafter"/>
</dbReference>
<gene>
    <name evidence="9" type="ordered locus">Caci_4797</name>
</gene>
<keyword evidence="7 8" id="KW-0472">Membrane</keyword>
<feature type="transmembrane region" description="Helical" evidence="8">
    <location>
        <begin position="364"/>
        <end position="384"/>
    </location>
</feature>
<feature type="transmembrane region" description="Helical" evidence="8">
    <location>
        <begin position="166"/>
        <end position="186"/>
    </location>
</feature>
<feature type="transmembrane region" description="Helical" evidence="8">
    <location>
        <begin position="442"/>
        <end position="462"/>
    </location>
</feature>
<feature type="transmembrane region" description="Helical" evidence="8">
    <location>
        <begin position="243"/>
        <end position="266"/>
    </location>
</feature>
<evidence type="ECO:0000313" key="9">
    <source>
        <dbReference type="EMBL" id="ACU73658.1"/>
    </source>
</evidence>
<proteinExistence type="predicted"/>
<feature type="transmembrane region" description="Helical" evidence="8">
    <location>
        <begin position="586"/>
        <end position="605"/>
    </location>
</feature>
<evidence type="ECO:0000256" key="6">
    <source>
        <dbReference type="ARBA" id="ARBA00022989"/>
    </source>
</evidence>
<keyword evidence="3 8" id="KW-0812">Transmembrane</keyword>
<evidence type="ECO:0000313" key="10">
    <source>
        <dbReference type="Proteomes" id="UP000000851"/>
    </source>
</evidence>
<evidence type="ECO:0000256" key="5">
    <source>
        <dbReference type="ARBA" id="ARBA00022984"/>
    </source>
</evidence>
<keyword evidence="2" id="KW-1003">Cell membrane</keyword>
<evidence type="ECO:0000256" key="7">
    <source>
        <dbReference type="ARBA" id="ARBA00023136"/>
    </source>
</evidence>
<dbReference type="GO" id="GO:0008360">
    <property type="term" value="P:regulation of cell shape"/>
    <property type="evidence" value="ECO:0007669"/>
    <property type="project" value="UniProtKB-KW"/>
</dbReference>
<keyword evidence="4" id="KW-0133">Cell shape</keyword>
<dbReference type="KEGG" id="cai:Caci_4797"/>
<evidence type="ECO:0000256" key="3">
    <source>
        <dbReference type="ARBA" id="ARBA00022692"/>
    </source>
</evidence>
<dbReference type="Pfam" id="PF03023">
    <property type="entry name" value="MurJ"/>
    <property type="match status" value="1"/>
</dbReference>
<dbReference type="eggNOG" id="COG0728">
    <property type="taxonomic scope" value="Bacteria"/>
</dbReference>
<name>C7Q1C9_CATAD</name>
<dbReference type="PANTHER" id="PTHR47019:SF1">
    <property type="entry name" value="LIPID II FLIPPASE MURJ"/>
    <property type="match status" value="1"/>
</dbReference>
<dbReference type="NCBIfam" id="TIGR01695">
    <property type="entry name" value="murJ_mviN"/>
    <property type="match status" value="1"/>
</dbReference>
<dbReference type="AlphaFoldDB" id="C7Q1C9"/>